<sequence length="269" mass="31119">MMKASCEQFPESVRTMAGVIGNQNQSRPNNVMDLKEFRKVVGERAFHGTEEPVEAEKWLKGIKKEFDAHLVAKEDRVRFATYMFQGNAYDWWESEKRMGDATSMSWAQFEKLFLDKYFPPTVRSLKCVEFATLKQGTMTVTQLDKKFNELQRYGKHLVKTQELKARKLEDALKPGIRAQVVPLQHTTYKKVLGASLAIEANWIKAQKEREEREPNNNKNNNDSSPQRKRPRFDPSRSWHTTNKNKGKGCFRCGDDHLVKDCPVPPPPMP</sequence>
<dbReference type="AlphaFoldDB" id="A0AAD4S6X2"/>
<dbReference type="Pfam" id="PF03732">
    <property type="entry name" value="Retrotrans_gag"/>
    <property type="match status" value="1"/>
</dbReference>
<dbReference type="InterPro" id="IPR005162">
    <property type="entry name" value="Retrotrans_gag_dom"/>
</dbReference>
<feature type="domain" description="Retrotransposon gag" evidence="2">
    <location>
        <begin position="78"/>
        <end position="168"/>
    </location>
</feature>
<accession>A0AAD4S6X2</accession>
<evidence type="ECO:0000313" key="3">
    <source>
        <dbReference type="EMBL" id="KAI3864016.1"/>
    </source>
</evidence>
<evidence type="ECO:0000259" key="2">
    <source>
        <dbReference type="Pfam" id="PF03732"/>
    </source>
</evidence>
<keyword evidence="4" id="KW-1185">Reference proteome</keyword>
<gene>
    <name evidence="3" type="ORF">MKW98_031608</name>
</gene>
<feature type="region of interest" description="Disordered" evidence="1">
    <location>
        <begin position="207"/>
        <end position="269"/>
    </location>
</feature>
<proteinExistence type="predicted"/>
<evidence type="ECO:0000313" key="4">
    <source>
        <dbReference type="Proteomes" id="UP001202328"/>
    </source>
</evidence>
<organism evidence="3 4">
    <name type="scientific">Papaver atlanticum</name>
    <dbReference type="NCBI Taxonomy" id="357466"/>
    <lineage>
        <taxon>Eukaryota</taxon>
        <taxon>Viridiplantae</taxon>
        <taxon>Streptophyta</taxon>
        <taxon>Embryophyta</taxon>
        <taxon>Tracheophyta</taxon>
        <taxon>Spermatophyta</taxon>
        <taxon>Magnoliopsida</taxon>
        <taxon>Ranunculales</taxon>
        <taxon>Papaveraceae</taxon>
        <taxon>Papaveroideae</taxon>
        <taxon>Papaver</taxon>
    </lineage>
</organism>
<dbReference type="EMBL" id="JAJJMB010014022">
    <property type="protein sequence ID" value="KAI3864016.1"/>
    <property type="molecule type" value="Genomic_DNA"/>
</dbReference>
<name>A0AAD4S6X2_9MAGN</name>
<comment type="caution">
    <text evidence="3">The sequence shown here is derived from an EMBL/GenBank/DDBJ whole genome shotgun (WGS) entry which is preliminary data.</text>
</comment>
<dbReference type="Proteomes" id="UP001202328">
    <property type="component" value="Unassembled WGS sequence"/>
</dbReference>
<protein>
    <recommendedName>
        <fullName evidence="2">Retrotransposon gag domain-containing protein</fullName>
    </recommendedName>
</protein>
<evidence type="ECO:0000256" key="1">
    <source>
        <dbReference type="SAM" id="MobiDB-lite"/>
    </source>
</evidence>
<reference evidence="3" key="1">
    <citation type="submission" date="2022-04" db="EMBL/GenBank/DDBJ databases">
        <title>A functionally conserved STORR gene fusion in Papaver species that diverged 16.8 million years ago.</title>
        <authorList>
            <person name="Catania T."/>
        </authorList>
    </citation>
    <scope>NUCLEOTIDE SEQUENCE</scope>
    <source>
        <strain evidence="3">S-188037</strain>
    </source>
</reference>
<dbReference type="PANTHER" id="PTHR34482">
    <property type="entry name" value="DNA DAMAGE-INDUCIBLE PROTEIN 1-LIKE"/>
    <property type="match status" value="1"/>
</dbReference>